<sequence>LAEATGEGVAFLPENFSMVFQGAKDTNPTQADLNDRTQDTGYIRLIPVGPLTTEATASGAGKADIYLYGLAISQSNKNYGDARDAADWNSRFGRNIESWGSAIN</sequence>
<dbReference type="AlphaFoldDB" id="A0AAJ2H1W1"/>
<proteinExistence type="predicted"/>
<organism evidence="1 2">
    <name type="scientific">Rhizobium hidalgonense</name>
    <dbReference type="NCBI Taxonomy" id="1538159"/>
    <lineage>
        <taxon>Bacteria</taxon>
        <taxon>Pseudomonadati</taxon>
        <taxon>Pseudomonadota</taxon>
        <taxon>Alphaproteobacteria</taxon>
        <taxon>Hyphomicrobiales</taxon>
        <taxon>Rhizobiaceae</taxon>
        <taxon>Rhizobium/Agrobacterium group</taxon>
        <taxon>Rhizobium</taxon>
    </lineage>
</organism>
<accession>A0AAJ2H1W1</accession>
<protein>
    <submittedName>
        <fullName evidence="1">Uncharacterized protein</fullName>
    </submittedName>
</protein>
<comment type="caution">
    <text evidence="1">The sequence shown here is derived from an EMBL/GenBank/DDBJ whole genome shotgun (WGS) entry which is preliminary data.</text>
</comment>
<feature type="non-terminal residue" evidence="1">
    <location>
        <position position="104"/>
    </location>
</feature>
<feature type="non-terminal residue" evidence="1">
    <location>
        <position position="1"/>
    </location>
</feature>
<name>A0AAJ2H1W1_9HYPH</name>
<reference evidence="1" key="1">
    <citation type="submission" date="2023-04" db="EMBL/GenBank/DDBJ databases">
        <title>Genomic characterization of faba bean (Vicia faba) microsymbionts in Mexican soils.</title>
        <authorList>
            <person name="Rivera Orduna F.N."/>
            <person name="Guevara-Luna J."/>
            <person name="Yan J."/>
            <person name="Arroyo-Herrera I."/>
            <person name="Li Y."/>
            <person name="Vasquez-Murrieta M.S."/>
            <person name="Wang E.T."/>
        </authorList>
    </citation>
    <scope>NUCLEOTIDE SEQUENCE</scope>
    <source>
        <strain evidence="1">CH26</strain>
    </source>
</reference>
<gene>
    <name evidence="1" type="ORF">RJJ65_41285</name>
</gene>
<dbReference type="EMBL" id="JAVLSF010001445">
    <property type="protein sequence ID" value="MDR9778986.1"/>
    <property type="molecule type" value="Genomic_DNA"/>
</dbReference>
<evidence type="ECO:0000313" key="2">
    <source>
        <dbReference type="Proteomes" id="UP001268610"/>
    </source>
</evidence>
<evidence type="ECO:0000313" key="1">
    <source>
        <dbReference type="EMBL" id="MDR9778986.1"/>
    </source>
</evidence>
<dbReference type="Proteomes" id="UP001268610">
    <property type="component" value="Unassembled WGS sequence"/>
</dbReference>
<dbReference type="RefSeq" id="WP_310866920.1">
    <property type="nucleotide sequence ID" value="NZ_JAVLSF010001445.1"/>
</dbReference>